<evidence type="ECO:0000313" key="1">
    <source>
        <dbReference type="EMBL" id="STJ19236.1"/>
    </source>
</evidence>
<dbReference type="EMBL" id="UGCV01000008">
    <property type="protein sequence ID" value="STJ19236.1"/>
    <property type="molecule type" value="Genomic_DNA"/>
</dbReference>
<gene>
    <name evidence="1" type="ORF">NCTC9081_04760</name>
</gene>
<dbReference type="AlphaFoldDB" id="A0A376W5A9"/>
<evidence type="ECO:0000313" key="2">
    <source>
        <dbReference type="Proteomes" id="UP000254716"/>
    </source>
</evidence>
<reference evidence="1 2" key="1">
    <citation type="submission" date="2018-06" db="EMBL/GenBank/DDBJ databases">
        <authorList>
            <consortium name="Pathogen Informatics"/>
            <person name="Doyle S."/>
        </authorList>
    </citation>
    <scope>NUCLEOTIDE SEQUENCE [LARGE SCALE GENOMIC DNA]</scope>
    <source>
        <strain evidence="1 2">NCTC9081</strain>
    </source>
</reference>
<dbReference type="Proteomes" id="UP000254716">
    <property type="component" value="Unassembled WGS sequence"/>
</dbReference>
<organism evidence="1 2">
    <name type="scientific">Escherichia coli</name>
    <dbReference type="NCBI Taxonomy" id="562"/>
    <lineage>
        <taxon>Bacteria</taxon>
        <taxon>Pseudomonadati</taxon>
        <taxon>Pseudomonadota</taxon>
        <taxon>Gammaproteobacteria</taxon>
        <taxon>Enterobacterales</taxon>
        <taxon>Enterobacteriaceae</taxon>
        <taxon>Escherichia</taxon>
    </lineage>
</organism>
<accession>A0A376W5A9</accession>
<proteinExistence type="predicted"/>
<sequence length="60" mass="7024">MSENAEFEKRIRFLGELLKWHANNVLLKNVNHLPGLHFLFEENVDVDITEISAHQDKLLP</sequence>
<protein>
    <submittedName>
        <fullName evidence="1">ISSfl3 OrfC</fullName>
    </submittedName>
</protein>
<name>A0A376W5A9_ECOLX</name>